<protein>
    <submittedName>
        <fullName evidence="1">6922_t:CDS:1</fullName>
    </submittedName>
</protein>
<keyword evidence="2" id="KW-1185">Reference proteome</keyword>
<name>A0A9N9IN14_9GLOM</name>
<proteinExistence type="predicted"/>
<feature type="non-terminal residue" evidence="1">
    <location>
        <position position="307"/>
    </location>
</feature>
<sequence length="307" mass="35408">LSVYTELFNILQHLDLGTIEPEMPIASGVIDLTGNEDIFTKLLTLKTKQILSRHSFHNNELPNQIGAMLDEFVSSYSELRTDFDLALMRPISFPQGEMSLATRRILMTTFDLLEGFKSSQSRKNRMSSINLGKKPDLQVLLKLDMEANELVLVEISRLFPEPNKEILDWKKLVRICKDCFDERYNIFFENREDTSSEARLIYCELEKIPVLGIQVIGERIFVSMLDLFEGVFYRVYRICEITIPLRISTRQVVEEFLRSCLKLRAIVEEIVGMSVSIKDEINLLPTCEERTPSTSMMSTTYSPPRNS</sequence>
<dbReference type="OrthoDB" id="2443950at2759"/>
<comment type="caution">
    <text evidence="1">The sequence shown here is derived from an EMBL/GenBank/DDBJ whole genome shotgun (WGS) entry which is preliminary data.</text>
</comment>
<evidence type="ECO:0000313" key="2">
    <source>
        <dbReference type="Proteomes" id="UP000789396"/>
    </source>
</evidence>
<dbReference type="Proteomes" id="UP000789396">
    <property type="component" value="Unassembled WGS sequence"/>
</dbReference>
<reference evidence="1" key="1">
    <citation type="submission" date="2021-06" db="EMBL/GenBank/DDBJ databases">
        <authorList>
            <person name="Kallberg Y."/>
            <person name="Tangrot J."/>
            <person name="Rosling A."/>
        </authorList>
    </citation>
    <scope>NUCLEOTIDE SEQUENCE</scope>
    <source>
        <strain evidence="1">IN212</strain>
    </source>
</reference>
<gene>
    <name evidence="1" type="ORF">RFULGI_LOCUS12992</name>
</gene>
<dbReference type="AlphaFoldDB" id="A0A9N9IN14"/>
<accession>A0A9N9IN14</accession>
<evidence type="ECO:0000313" key="1">
    <source>
        <dbReference type="EMBL" id="CAG8742619.1"/>
    </source>
</evidence>
<organism evidence="1 2">
    <name type="scientific">Racocetra fulgida</name>
    <dbReference type="NCBI Taxonomy" id="60492"/>
    <lineage>
        <taxon>Eukaryota</taxon>
        <taxon>Fungi</taxon>
        <taxon>Fungi incertae sedis</taxon>
        <taxon>Mucoromycota</taxon>
        <taxon>Glomeromycotina</taxon>
        <taxon>Glomeromycetes</taxon>
        <taxon>Diversisporales</taxon>
        <taxon>Gigasporaceae</taxon>
        <taxon>Racocetra</taxon>
    </lineage>
</organism>
<dbReference type="EMBL" id="CAJVPZ010032761">
    <property type="protein sequence ID" value="CAG8742619.1"/>
    <property type="molecule type" value="Genomic_DNA"/>
</dbReference>